<feature type="signal peptide" evidence="1">
    <location>
        <begin position="1"/>
        <end position="28"/>
    </location>
</feature>
<reference evidence="2 3" key="1">
    <citation type="submission" date="2016-10" db="EMBL/GenBank/DDBJ databases">
        <title>The whole genome sequencing and assembly of Aeribacillus pallidus KCTC3564 strain.</title>
        <authorList>
            <person name="Lee Y.-J."/>
            <person name="Park M.-K."/>
            <person name="Yi H."/>
            <person name="Bahn Y.-S."/>
            <person name="Kim J.F."/>
            <person name="Lee D.-W."/>
        </authorList>
    </citation>
    <scope>NUCLEOTIDE SEQUENCE [LARGE SCALE GENOMIC DNA]</scope>
    <source>
        <strain evidence="2 3">KCTC3564</strain>
    </source>
</reference>
<keyword evidence="1" id="KW-0732">Signal</keyword>
<accession>A0A223E1G4</accession>
<dbReference type="Gene3D" id="3.90.1720.10">
    <property type="entry name" value="endopeptidase domain like (from Nostoc punctiforme)"/>
    <property type="match status" value="1"/>
</dbReference>
<dbReference type="InterPro" id="IPR024453">
    <property type="entry name" value="Peptidase_C92"/>
</dbReference>
<dbReference type="InterPro" id="IPR038765">
    <property type="entry name" value="Papain-like_cys_pep_sf"/>
</dbReference>
<dbReference type="KEGG" id="apak:AP3564_01385"/>
<sequence>MIKKIGKVLSTVLSLCMLSVILPAVSHANSTSSEDIVQQQLETFERVEKEIESDPELVQPDKNSSAYNFKANNFQALAAASYPKRKGVILVTKDGKFGSLVGHAGIIYSETSTVESFPKEGVKTFKNNWNTKYKTVYAVTTKGTTVAQDAKAADRAYSHKGKPYNWEFTNINTTKKFYCSQLVYEAYKYTTGLNLNHSGGIVFPIDLVNSSHTYIIYTKGV</sequence>
<evidence type="ECO:0000313" key="2">
    <source>
        <dbReference type="EMBL" id="ASS89098.1"/>
    </source>
</evidence>
<dbReference type="SUPFAM" id="SSF54001">
    <property type="entry name" value="Cysteine proteinases"/>
    <property type="match status" value="1"/>
</dbReference>
<evidence type="ECO:0000313" key="3">
    <source>
        <dbReference type="Proteomes" id="UP000214606"/>
    </source>
</evidence>
<evidence type="ECO:0008006" key="4">
    <source>
        <dbReference type="Google" id="ProtNLM"/>
    </source>
</evidence>
<name>A0A223E1G4_9BACI</name>
<dbReference type="Pfam" id="PF05708">
    <property type="entry name" value="Peptidase_C92"/>
    <property type="match status" value="1"/>
</dbReference>
<dbReference type="AlphaFoldDB" id="A0A223E1G4"/>
<feature type="chain" id="PRO_5012533338" description="Hydrolase" evidence="1">
    <location>
        <begin position="29"/>
        <end position="221"/>
    </location>
</feature>
<dbReference type="RefSeq" id="WP_094244450.1">
    <property type="nucleotide sequence ID" value="NZ_CP017703.1"/>
</dbReference>
<dbReference type="Proteomes" id="UP000214606">
    <property type="component" value="Chromosome"/>
</dbReference>
<gene>
    <name evidence="2" type="ORF">AP3564_01385</name>
</gene>
<protein>
    <recommendedName>
        <fullName evidence="4">Hydrolase</fullName>
    </recommendedName>
</protein>
<proteinExistence type="predicted"/>
<evidence type="ECO:0000256" key="1">
    <source>
        <dbReference type="SAM" id="SignalP"/>
    </source>
</evidence>
<organism evidence="2 3">
    <name type="scientific">Aeribacillus pallidus</name>
    <dbReference type="NCBI Taxonomy" id="33936"/>
    <lineage>
        <taxon>Bacteria</taxon>
        <taxon>Bacillati</taxon>
        <taxon>Bacillota</taxon>
        <taxon>Bacilli</taxon>
        <taxon>Bacillales</taxon>
        <taxon>Bacillaceae</taxon>
        <taxon>Aeribacillus</taxon>
    </lineage>
</organism>
<dbReference type="EMBL" id="CP017703">
    <property type="protein sequence ID" value="ASS89098.1"/>
    <property type="molecule type" value="Genomic_DNA"/>
</dbReference>